<sequence length="416" mass="46808">MKHLETANALLASGQTKEGLKLLEEMLRDADDDTVYGAASIYQQFGFLEEAEQAYATLLRRYPNDSGLLLQISDLLIDKNEENRAIDYLLKIHPLDENYLSAQVSLADLYQIEGLDEAAEKRLLGALKMAPHEPVLLLALGEFYLSNGQARKAVDFFETIRGNSELANQNVDMKLAEALSLCGEFEQSIKAYRLGLKKEKTLDGLFGYAVTATRIGHFKTAIKALEELRELDPGYSTLYPVLARAYQHEGDLNLALKTVEEGLAADEYNDRLYKEAGELALKVHHSEKAAYYFKKWHEHDPENIEALTRMVELDAQHENYESIVDLLSPTNPDDPMLIWFLATACNRTDEPGKAGAYYAACHSAFSDNPEFLQEYGEYLIETGKRKDALGVLEKAARLAPENQDLALFVERLKQDD</sequence>
<dbReference type="InterPro" id="IPR019734">
    <property type="entry name" value="TPR_rpt"/>
</dbReference>
<evidence type="ECO:0000256" key="2">
    <source>
        <dbReference type="ARBA" id="ARBA00022803"/>
    </source>
</evidence>
<dbReference type="SUPFAM" id="SSF48452">
    <property type="entry name" value="TPR-like"/>
    <property type="match status" value="3"/>
</dbReference>
<dbReference type="PANTHER" id="PTHR45586:SF1">
    <property type="entry name" value="LIPOPOLYSACCHARIDE ASSEMBLY PROTEIN B"/>
    <property type="match status" value="1"/>
</dbReference>
<accession>A0A917RZG1</accession>
<dbReference type="PROSITE" id="PS50005">
    <property type="entry name" value="TPR"/>
    <property type="match status" value="1"/>
</dbReference>
<protein>
    <recommendedName>
        <fullName evidence="6">Tetratricopeptide repeat protein</fullName>
    </recommendedName>
</protein>
<evidence type="ECO:0000256" key="1">
    <source>
        <dbReference type="ARBA" id="ARBA00022737"/>
    </source>
</evidence>
<evidence type="ECO:0000313" key="5">
    <source>
        <dbReference type="Proteomes" id="UP000654670"/>
    </source>
</evidence>
<evidence type="ECO:0000256" key="3">
    <source>
        <dbReference type="PROSITE-ProRule" id="PRU00339"/>
    </source>
</evidence>
<dbReference type="InterPro" id="IPR051012">
    <property type="entry name" value="CellSynth/LPSAsmb/PSIAsmb"/>
</dbReference>
<evidence type="ECO:0000313" key="4">
    <source>
        <dbReference type="EMBL" id="GGL47253.1"/>
    </source>
</evidence>
<dbReference type="RefSeq" id="WP_188801906.1">
    <property type="nucleotide sequence ID" value="NZ_BMOK01000003.1"/>
</dbReference>
<organism evidence="4 5">
    <name type="scientific">Sporolactobacillus putidus</name>
    <dbReference type="NCBI Taxonomy" id="492735"/>
    <lineage>
        <taxon>Bacteria</taxon>
        <taxon>Bacillati</taxon>
        <taxon>Bacillota</taxon>
        <taxon>Bacilli</taxon>
        <taxon>Bacillales</taxon>
        <taxon>Sporolactobacillaceae</taxon>
        <taxon>Sporolactobacillus</taxon>
    </lineage>
</organism>
<gene>
    <name evidence="4" type="ORF">GCM10007968_09150</name>
</gene>
<evidence type="ECO:0008006" key="6">
    <source>
        <dbReference type="Google" id="ProtNLM"/>
    </source>
</evidence>
<reference evidence="4" key="1">
    <citation type="journal article" date="2014" name="Int. J. Syst. Evol. Microbiol.">
        <title>Complete genome sequence of Corynebacterium casei LMG S-19264T (=DSM 44701T), isolated from a smear-ripened cheese.</title>
        <authorList>
            <consortium name="US DOE Joint Genome Institute (JGI-PGF)"/>
            <person name="Walter F."/>
            <person name="Albersmeier A."/>
            <person name="Kalinowski J."/>
            <person name="Ruckert C."/>
        </authorList>
    </citation>
    <scope>NUCLEOTIDE SEQUENCE</scope>
    <source>
        <strain evidence="4">JCM 15325</strain>
    </source>
</reference>
<dbReference type="EMBL" id="BMOK01000003">
    <property type="protein sequence ID" value="GGL47253.1"/>
    <property type="molecule type" value="Genomic_DNA"/>
</dbReference>
<name>A0A917RZG1_9BACL</name>
<comment type="caution">
    <text evidence="4">The sequence shown here is derived from an EMBL/GenBank/DDBJ whole genome shotgun (WGS) entry which is preliminary data.</text>
</comment>
<proteinExistence type="predicted"/>
<dbReference type="Gene3D" id="1.25.40.10">
    <property type="entry name" value="Tetratricopeptide repeat domain"/>
    <property type="match status" value="2"/>
</dbReference>
<dbReference type="PANTHER" id="PTHR45586">
    <property type="entry name" value="TPR REPEAT-CONTAINING PROTEIN PA4667"/>
    <property type="match status" value="1"/>
</dbReference>
<keyword evidence="2 3" id="KW-0802">TPR repeat</keyword>
<dbReference type="Proteomes" id="UP000654670">
    <property type="component" value="Unassembled WGS sequence"/>
</dbReference>
<dbReference type="Pfam" id="PF13432">
    <property type="entry name" value="TPR_16"/>
    <property type="match status" value="1"/>
</dbReference>
<feature type="repeat" description="TPR" evidence="3">
    <location>
        <begin position="369"/>
        <end position="402"/>
    </location>
</feature>
<dbReference type="InterPro" id="IPR011990">
    <property type="entry name" value="TPR-like_helical_dom_sf"/>
</dbReference>
<reference evidence="4" key="2">
    <citation type="submission" date="2020-09" db="EMBL/GenBank/DDBJ databases">
        <authorList>
            <person name="Sun Q."/>
            <person name="Ohkuma M."/>
        </authorList>
    </citation>
    <scope>NUCLEOTIDE SEQUENCE</scope>
    <source>
        <strain evidence="4">JCM 15325</strain>
    </source>
</reference>
<keyword evidence="5" id="KW-1185">Reference proteome</keyword>
<dbReference type="AlphaFoldDB" id="A0A917RZG1"/>
<keyword evidence="1" id="KW-0677">Repeat</keyword>